<feature type="region of interest" description="Disordered" evidence="1">
    <location>
        <begin position="181"/>
        <end position="201"/>
    </location>
</feature>
<name>A0A8H6I5T1_9AGAR</name>
<dbReference type="AlphaFoldDB" id="A0A8H6I5T1"/>
<evidence type="ECO:0000313" key="2">
    <source>
        <dbReference type="EMBL" id="KAF6759311.1"/>
    </source>
</evidence>
<dbReference type="Proteomes" id="UP000521943">
    <property type="component" value="Unassembled WGS sequence"/>
</dbReference>
<accession>A0A8H6I5T1</accession>
<sequence length="285" mass="32078">MNFNSFYNSNPSSFSEHYNPVRDPAIQNLRFTNNKRAILTYRDDKGCAASAVYPAASVVSFVDISDQVYQCVDQGLSISVEELEGYHQFATRFNSIPSNYRFPIKKPDGTWDLPQMFFVTSRVVDTSYLTASNPDQALEALGVTQNGITQVRQIRNLISRDRRLLESQANMMNNFGRMFNAFNRGQRPRPPKKSKYRQSDRAAANFAAANHRHHFKNKQMRNFNWSDDLFSEYTPSGIQEATAGVASININDQSVSGTPNVQTPNVTGAPGAEQPPQDIDMANRT</sequence>
<organism evidence="2 3">
    <name type="scientific">Ephemerocybe angulata</name>
    <dbReference type="NCBI Taxonomy" id="980116"/>
    <lineage>
        <taxon>Eukaryota</taxon>
        <taxon>Fungi</taxon>
        <taxon>Dikarya</taxon>
        <taxon>Basidiomycota</taxon>
        <taxon>Agaricomycotina</taxon>
        <taxon>Agaricomycetes</taxon>
        <taxon>Agaricomycetidae</taxon>
        <taxon>Agaricales</taxon>
        <taxon>Agaricineae</taxon>
        <taxon>Psathyrellaceae</taxon>
        <taxon>Ephemerocybe</taxon>
    </lineage>
</organism>
<gene>
    <name evidence="2" type="ORF">DFP72DRAFT_844572</name>
</gene>
<evidence type="ECO:0000256" key="1">
    <source>
        <dbReference type="SAM" id="MobiDB-lite"/>
    </source>
</evidence>
<comment type="caution">
    <text evidence="2">The sequence shown here is derived from an EMBL/GenBank/DDBJ whole genome shotgun (WGS) entry which is preliminary data.</text>
</comment>
<feature type="compositionally biased region" description="Basic residues" evidence="1">
    <location>
        <begin position="186"/>
        <end position="196"/>
    </location>
</feature>
<feature type="region of interest" description="Disordered" evidence="1">
    <location>
        <begin position="253"/>
        <end position="285"/>
    </location>
</feature>
<keyword evidence="3" id="KW-1185">Reference proteome</keyword>
<protein>
    <submittedName>
        <fullName evidence="2">Uncharacterized protein</fullName>
    </submittedName>
</protein>
<feature type="compositionally biased region" description="Polar residues" evidence="1">
    <location>
        <begin position="253"/>
        <end position="266"/>
    </location>
</feature>
<dbReference type="EMBL" id="JACGCI010000016">
    <property type="protein sequence ID" value="KAF6759311.1"/>
    <property type="molecule type" value="Genomic_DNA"/>
</dbReference>
<reference evidence="2 3" key="1">
    <citation type="submission" date="2020-07" db="EMBL/GenBank/DDBJ databases">
        <title>Comparative genomics of pyrophilous fungi reveals a link between fire events and developmental genes.</title>
        <authorList>
            <consortium name="DOE Joint Genome Institute"/>
            <person name="Steindorff A.S."/>
            <person name="Carver A."/>
            <person name="Calhoun S."/>
            <person name="Stillman K."/>
            <person name="Liu H."/>
            <person name="Lipzen A."/>
            <person name="Pangilinan J."/>
            <person name="Labutti K."/>
            <person name="Bruns T.D."/>
            <person name="Grigoriev I.V."/>
        </authorList>
    </citation>
    <scope>NUCLEOTIDE SEQUENCE [LARGE SCALE GENOMIC DNA]</scope>
    <source>
        <strain evidence="2 3">CBS 144469</strain>
    </source>
</reference>
<proteinExistence type="predicted"/>
<evidence type="ECO:0000313" key="3">
    <source>
        <dbReference type="Proteomes" id="UP000521943"/>
    </source>
</evidence>